<dbReference type="GO" id="GO:0005634">
    <property type="term" value="C:nucleus"/>
    <property type="evidence" value="ECO:0007669"/>
    <property type="project" value="TreeGrafter"/>
</dbReference>
<dbReference type="PROSITE" id="PS50235">
    <property type="entry name" value="USP_3"/>
    <property type="match status" value="1"/>
</dbReference>
<dbReference type="Gene3D" id="3.90.70.10">
    <property type="entry name" value="Cysteine proteinases"/>
    <property type="match status" value="1"/>
</dbReference>
<gene>
    <name evidence="2" type="ORF">AaE_008120</name>
</gene>
<dbReference type="InterPro" id="IPR038765">
    <property type="entry name" value="Papain-like_cys_pep_sf"/>
</dbReference>
<dbReference type="AlphaFoldDB" id="A0A6A5AFQ3"/>
<sequence length="374" mass="43337">MLYLGLPVDDNLNVYIRSIVLKNRNWKVQFNTLETPRDISSFEAYMSKSANPELEKQRMKTDYVAYSNQVRYTKRTNLAASNPTRQRCLDFAHERMSFIGIQNPLQFTCYQNVIYQSLFALGTFEIPGSVEPGSALSELREDMKTMHYLVQRQNPKVTLLARPIYEILQLPKHVQQDCMEFFMLLLATTDDEETVGPWRSRYITRLTCTDCPYRTTVEEQGNVFIMPCGDFVSVTAEIQKYLEFHNHSFVERDCAMCTSKRAIRVQIYTSMAPILCIQFSRFQFDGTGQKALGRPTFDKKIDFNETTVYLTSIILHLGSSLESGHYVCYCRVGTDIHSTWHYINDAKVQRIGTFEALKVELKGHLHEVYVLIYS</sequence>
<organism evidence="2 3">
    <name type="scientific">Aphanomyces astaci</name>
    <name type="common">Crayfish plague agent</name>
    <dbReference type="NCBI Taxonomy" id="112090"/>
    <lineage>
        <taxon>Eukaryota</taxon>
        <taxon>Sar</taxon>
        <taxon>Stramenopiles</taxon>
        <taxon>Oomycota</taxon>
        <taxon>Saprolegniomycetes</taxon>
        <taxon>Saprolegniales</taxon>
        <taxon>Verrucalvaceae</taxon>
        <taxon>Aphanomyces</taxon>
    </lineage>
</organism>
<name>A0A6A5AFQ3_APHAT</name>
<dbReference type="InterPro" id="IPR050164">
    <property type="entry name" value="Peptidase_C19"/>
</dbReference>
<dbReference type="InterPro" id="IPR001394">
    <property type="entry name" value="Peptidase_C19_UCH"/>
</dbReference>
<accession>A0A6A5AFQ3</accession>
<reference evidence="2 3" key="1">
    <citation type="submission" date="2019-06" db="EMBL/GenBank/DDBJ databases">
        <title>Genomics analysis of Aphanomyces spp. identifies a new class of oomycete effector associated with host adaptation.</title>
        <authorList>
            <person name="Gaulin E."/>
        </authorList>
    </citation>
    <scope>NUCLEOTIDE SEQUENCE [LARGE SCALE GENOMIC DNA]</scope>
    <source>
        <strain evidence="2 3">E</strain>
    </source>
</reference>
<dbReference type="CDD" id="cd02257">
    <property type="entry name" value="Peptidase_C19"/>
    <property type="match status" value="1"/>
</dbReference>
<feature type="domain" description="USP" evidence="1">
    <location>
        <begin position="99"/>
        <end position="374"/>
    </location>
</feature>
<dbReference type="InterPro" id="IPR028889">
    <property type="entry name" value="USP"/>
</dbReference>
<dbReference type="GO" id="GO:0016579">
    <property type="term" value="P:protein deubiquitination"/>
    <property type="evidence" value="ECO:0007669"/>
    <property type="project" value="InterPro"/>
</dbReference>
<evidence type="ECO:0000313" key="2">
    <source>
        <dbReference type="EMBL" id="KAF0746451.1"/>
    </source>
</evidence>
<dbReference type="Pfam" id="PF00443">
    <property type="entry name" value="UCH"/>
    <property type="match status" value="1"/>
</dbReference>
<comment type="caution">
    <text evidence="2">The sequence shown here is derived from an EMBL/GenBank/DDBJ whole genome shotgun (WGS) entry which is preliminary data.</text>
</comment>
<dbReference type="EMBL" id="VJMI01013959">
    <property type="protein sequence ID" value="KAF0746451.1"/>
    <property type="molecule type" value="Genomic_DNA"/>
</dbReference>
<dbReference type="SUPFAM" id="SSF54001">
    <property type="entry name" value="Cysteine proteinases"/>
    <property type="match status" value="1"/>
</dbReference>
<dbReference type="PANTHER" id="PTHR24006">
    <property type="entry name" value="UBIQUITIN CARBOXYL-TERMINAL HYDROLASE"/>
    <property type="match status" value="1"/>
</dbReference>
<evidence type="ECO:0000259" key="1">
    <source>
        <dbReference type="PROSITE" id="PS50235"/>
    </source>
</evidence>
<protein>
    <recommendedName>
        <fullName evidence="1">USP domain-containing protein</fullName>
    </recommendedName>
</protein>
<dbReference type="GO" id="GO:0005829">
    <property type="term" value="C:cytosol"/>
    <property type="evidence" value="ECO:0007669"/>
    <property type="project" value="TreeGrafter"/>
</dbReference>
<dbReference type="Proteomes" id="UP000469452">
    <property type="component" value="Unassembled WGS sequence"/>
</dbReference>
<proteinExistence type="predicted"/>
<dbReference type="GO" id="GO:0004843">
    <property type="term" value="F:cysteine-type deubiquitinase activity"/>
    <property type="evidence" value="ECO:0007669"/>
    <property type="project" value="InterPro"/>
</dbReference>
<evidence type="ECO:0000313" key="3">
    <source>
        <dbReference type="Proteomes" id="UP000469452"/>
    </source>
</evidence>